<accession>A0A482WLR7</accession>
<dbReference type="OrthoDB" id="198816at2759"/>
<evidence type="ECO:0000256" key="1">
    <source>
        <dbReference type="ARBA" id="ARBA00022438"/>
    </source>
</evidence>
<dbReference type="PANTHER" id="PTHR28631:SF1">
    <property type="entry name" value="ACTIN MATURATION PROTEASE"/>
    <property type="match status" value="1"/>
</dbReference>
<comment type="catalytic activity">
    <reaction evidence="7">
        <text>N-terminal N(alpha)-acetyl-L-cysteinyl-L-aspartyl-[protein] + H2O = N-terminal L-aspartyl-[protein] + N-acetyl-L-cysteine</text>
        <dbReference type="Rhea" id="RHEA:74579"/>
        <dbReference type="Rhea" id="RHEA-COMP:12669"/>
        <dbReference type="Rhea" id="RHEA-COMP:18395"/>
        <dbReference type="ChEBI" id="CHEBI:15377"/>
        <dbReference type="ChEBI" id="CHEBI:64720"/>
        <dbReference type="ChEBI" id="CHEBI:78236"/>
        <dbReference type="ChEBI" id="CHEBI:193599"/>
    </reaction>
    <physiologicalReaction direction="left-to-right" evidence="7">
        <dbReference type="Rhea" id="RHEA:74580"/>
    </physiologicalReaction>
</comment>
<evidence type="ECO:0000256" key="7">
    <source>
        <dbReference type="ARBA" id="ARBA00049041"/>
    </source>
</evidence>
<dbReference type="GO" id="GO:0006508">
    <property type="term" value="P:proteolysis"/>
    <property type="evidence" value="ECO:0007669"/>
    <property type="project" value="UniProtKB-KW"/>
</dbReference>
<evidence type="ECO:0000256" key="4">
    <source>
        <dbReference type="ARBA" id="ARBA00034725"/>
    </source>
</evidence>
<evidence type="ECO:0000256" key="6">
    <source>
        <dbReference type="ARBA" id="ARBA00034908"/>
    </source>
</evidence>
<keyword evidence="2" id="KW-0645">Protease</keyword>
<dbReference type="PANTHER" id="PTHR28631">
    <property type="entry name" value="UPF0692 PROTEIN C19ORF54"/>
    <property type="match status" value="1"/>
</dbReference>
<keyword evidence="9" id="KW-1185">Reference proteome</keyword>
<dbReference type="FunCoup" id="A0A482WLR7">
    <property type="interactions" value="19"/>
</dbReference>
<evidence type="ECO:0000256" key="5">
    <source>
        <dbReference type="ARBA" id="ARBA00034848"/>
    </source>
</evidence>
<dbReference type="Pfam" id="PF21646">
    <property type="entry name" value="ACTMAP-like_C"/>
    <property type="match status" value="1"/>
</dbReference>
<dbReference type="GO" id="GO:0004177">
    <property type="term" value="F:aminopeptidase activity"/>
    <property type="evidence" value="ECO:0007669"/>
    <property type="project" value="UniProtKB-KW"/>
</dbReference>
<name>A0A482WLR7_LAOST</name>
<dbReference type="EMBL" id="QKKF02032524">
    <property type="protein sequence ID" value="RZF34162.1"/>
    <property type="molecule type" value="Genomic_DNA"/>
</dbReference>
<organism evidence="8 9">
    <name type="scientific">Laodelphax striatellus</name>
    <name type="common">Small brown planthopper</name>
    <name type="synonym">Delphax striatella</name>
    <dbReference type="NCBI Taxonomy" id="195883"/>
    <lineage>
        <taxon>Eukaryota</taxon>
        <taxon>Metazoa</taxon>
        <taxon>Ecdysozoa</taxon>
        <taxon>Arthropoda</taxon>
        <taxon>Hexapoda</taxon>
        <taxon>Insecta</taxon>
        <taxon>Pterygota</taxon>
        <taxon>Neoptera</taxon>
        <taxon>Paraneoptera</taxon>
        <taxon>Hemiptera</taxon>
        <taxon>Auchenorrhyncha</taxon>
        <taxon>Fulgoroidea</taxon>
        <taxon>Delphacidae</taxon>
        <taxon>Criomorphinae</taxon>
        <taxon>Laodelphax</taxon>
    </lineage>
</organism>
<dbReference type="InterPro" id="IPR040043">
    <property type="entry name" value="ACTMAP"/>
</dbReference>
<dbReference type="STRING" id="195883.A0A482WLR7"/>
<dbReference type="AlphaFoldDB" id="A0A482WLR7"/>
<sequence>MSSYKLTAIYKQKIRCRLRNSNCPTFCLCQYCWVARKPKKFINSQNSNMRNISKPPPPPLPNLNESFNQRGFTRPLTFSDQVVDGNSNDVSKHTHEVRRLWSNRDGLSSENDSIDVPADFVFVHLDPILQIGPNCGLAALAMASTATATPVSTIELFRRAKERGFTIQGEMFSAENMASLAQTVLRPWFKVELISGGLDNTHVLDCLSKGALMLVPYDASGNYSPCCKNGHKSHWAVVCGAANAGSGQLDECFVFVRQGKSKRLLLWPLKELQISNDNLVEFDPKRAADGSHYVLPEGGVQSGLKGRAIILHLLNKTPDLTSFP</sequence>
<evidence type="ECO:0000256" key="2">
    <source>
        <dbReference type="ARBA" id="ARBA00022670"/>
    </source>
</evidence>
<comment type="similarity">
    <text evidence="4">Belongs to the ACTMAP family.</text>
</comment>
<dbReference type="InParanoid" id="A0A482WLR7"/>
<keyword evidence="1" id="KW-0031">Aminopeptidase</keyword>
<keyword evidence="3" id="KW-0378">Hydrolase</keyword>
<reference evidence="8 9" key="1">
    <citation type="journal article" date="2017" name="Gigascience">
        <title>Genome sequence of the small brown planthopper, Laodelphax striatellus.</title>
        <authorList>
            <person name="Zhu J."/>
            <person name="Jiang F."/>
            <person name="Wang X."/>
            <person name="Yang P."/>
            <person name="Bao Y."/>
            <person name="Zhao W."/>
            <person name="Wang W."/>
            <person name="Lu H."/>
            <person name="Wang Q."/>
            <person name="Cui N."/>
            <person name="Li J."/>
            <person name="Chen X."/>
            <person name="Luo L."/>
            <person name="Yu J."/>
            <person name="Kang L."/>
            <person name="Cui F."/>
        </authorList>
    </citation>
    <scope>NUCLEOTIDE SEQUENCE [LARGE SCALE GENOMIC DNA]</scope>
    <source>
        <strain evidence="8">Lst14</strain>
    </source>
</reference>
<comment type="caution">
    <text evidence="8">The sequence shown here is derived from an EMBL/GenBank/DDBJ whole genome shotgun (WGS) entry which is preliminary data.</text>
</comment>
<evidence type="ECO:0000313" key="9">
    <source>
        <dbReference type="Proteomes" id="UP000291343"/>
    </source>
</evidence>
<proteinExistence type="inferred from homology"/>
<gene>
    <name evidence="8" type="ORF">LSTR_LSTR003572</name>
</gene>
<evidence type="ECO:0000313" key="8">
    <source>
        <dbReference type="EMBL" id="RZF34162.1"/>
    </source>
</evidence>
<protein>
    <recommendedName>
        <fullName evidence="5">Actin maturation protease</fullName>
    </recommendedName>
    <alternativeName>
        <fullName evidence="6">Actin aminopeptidase ACTMAP</fullName>
    </alternativeName>
</protein>
<evidence type="ECO:0000256" key="3">
    <source>
        <dbReference type="ARBA" id="ARBA00022801"/>
    </source>
</evidence>
<dbReference type="Proteomes" id="UP000291343">
    <property type="component" value="Unassembled WGS sequence"/>
</dbReference>